<dbReference type="PROSITE" id="PS51128">
    <property type="entry name" value="ZF_DKSA_2"/>
    <property type="match status" value="1"/>
</dbReference>
<keyword evidence="3" id="KW-0862">Zinc</keyword>
<feature type="domain" description="Zinc finger DksA/TraR C4-type" evidence="5">
    <location>
        <begin position="77"/>
        <end position="107"/>
    </location>
</feature>
<evidence type="ECO:0000259" key="5">
    <source>
        <dbReference type="Pfam" id="PF01258"/>
    </source>
</evidence>
<dbReference type="GO" id="GO:0008270">
    <property type="term" value="F:zinc ion binding"/>
    <property type="evidence" value="ECO:0007669"/>
    <property type="project" value="UniProtKB-KW"/>
</dbReference>
<dbReference type="PANTHER" id="PTHR33823">
    <property type="entry name" value="RNA POLYMERASE-BINDING TRANSCRIPTION FACTOR DKSA-RELATED"/>
    <property type="match status" value="1"/>
</dbReference>
<keyword evidence="1" id="KW-0479">Metal-binding</keyword>
<dbReference type="InterPro" id="IPR020458">
    <property type="entry name" value="Znf_DskA_TraR_CS"/>
</dbReference>
<dbReference type="InterPro" id="IPR020460">
    <property type="entry name" value="Znf_C4-type_bac"/>
</dbReference>
<evidence type="ECO:0000313" key="6">
    <source>
        <dbReference type="EMBL" id="SBW08771.1"/>
    </source>
</evidence>
<reference evidence="6" key="1">
    <citation type="submission" date="2016-04" db="EMBL/GenBank/DDBJ databases">
        <authorList>
            <person name="Evans L.H."/>
            <person name="Alamgir A."/>
            <person name="Owens N."/>
            <person name="Weber N.D."/>
            <person name="Virtaneva K."/>
            <person name="Barbian K."/>
            <person name="Babar A."/>
            <person name="Rosenke K."/>
        </authorList>
    </citation>
    <scope>NUCLEOTIDE SEQUENCE</scope>
    <source>
        <strain evidence="6">92-2</strain>
    </source>
</reference>
<dbReference type="SUPFAM" id="SSF57716">
    <property type="entry name" value="Glucocorticoid receptor-like (DNA-binding domain)"/>
    <property type="match status" value="1"/>
</dbReference>
<evidence type="ECO:0000256" key="1">
    <source>
        <dbReference type="ARBA" id="ARBA00022723"/>
    </source>
</evidence>
<dbReference type="Pfam" id="PF01258">
    <property type="entry name" value="zf-dskA_traR"/>
    <property type="match status" value="1"/>
</dbReference>
<proteinExistence type="predicted"/>
<keyword evidence="2" id="KW-0863">Zinc-finger</keyword>
<dbReference type="PRINTS" id="PR00618">
    <property type="entry name" value="DKSAZNFINGER"/>
</dbReference>
<gene>
    <name evidence="6" type="ORF">KM92DES2_12555</name>
</gene>
<evidence type="ECO:0000256" key="2">
    <source>
        <dbReference type="ARBA" id="ARBA00022771"/>
    </source>
</evidence>
<protein>
    <submittedName>
        <fullName evidence="6">Transcriptional regulator, TraR/DksA family</fullName>
    </submittedName>
</protein>
<evidence type="ECO:0000256" key="4">
    <source>
        <dbReference type="PROSITE-ProRule" id="PRU00510"/>
    </source>
</evidence>
<organism evidence="6">
    <name type="scientific">uncultured Desulfovibrio sp</name>
    <dbReference type="NCBI Taxonomy" id="167968"/>
    <lineage>
        <taxon>Bacteria</taxon>
        <taxon>Pseudomonadati</taxon>
        <taxon>Thermodesulfobacteriota</taxon>
        <taxon>Desulfovibrionia</taxon>
        <taxon>Desulfovibrionales</taxon>
        <taxon>Desulfovibrionaceae</taxon>
        <taxon>Desulfovibrio</taxon>
        <taxon>environmental samples</taxon>
    </lineage>
</organism>
<accession>A0A212KAP2</accession>
<dbReference type="EMBL" id="FLUP01000001">
    <property type="protein sequence ID" value="SBW08771.1"/>
    <property type="molecule type" value="Genomic_DNA"/>
</dbReference>
<feature type="zinc finger region" description="dksA C4-type" evidence="4">
    <location>
        <begin position="78"/>
        <end position="102"/>
    </location>
</feature>
<dbReference type="PANTHER" id="PTHR33823:SF4">
    <property type="entry name" value="GENERAL STRESS PROTEIN 16O"/>
    <property type="match status" value="1"/>
</dbReference>
<name>A0A212KAP2_9BACT</name>
<dbReference type="PROSITE" id="PS01102">
    <property type="entry name" value="ZF_DKSA_1"/>
    <property type="match status" value="1"/>
</dbReference>
<dbReference type="InterPro" id="IPR000962">
    <property type="entry name" value="Znf_DskA_TraR"/>
</dbReference>
<dbReference type="AlphaFoldDB" id="A0A212KAP2"/>
<dbReference type="Gene3D" id="1.20.120.910">
    <property type="entry name" value="DksA, coiled-coil domain"/>
    <property type="match status" value="1"/>
</dbReference>
<dbReference type="RefSeq" id="WP_192113396.1">
    <property type="nucleotide sequence ID" value="NZ_CAKSVL010000011.1"/>
</dbReference>
<sequence>MDNLHTLQRLQGELNEEMHRLTLLRDVFQAQHCADELDAASHLEAAHIAHCSARRSSQRIRELQSLVALLRHGGPRRCEECGEEIPIARLMAAPGATRCCECQQNIENDLRTNMIQMKATPLPQEVCAEYC</sequence>
<evidence type="ECO:0000256" key="3">
    <source>
        <dbReference type="ARBA" id="ARBA00022833"/>
    </source>
</evidence>